<reference evidence="1" key="1">
    <citation type="submission" date="2017-10" db="EMBL/GenBank/DDBJ databases">
        <title>Chryseobacterium sp. B5 is a hydrocarbonoclastic and plant growth promoting bacterium.</title>
        <authorList>
            <person name="Thijs S."/>
            <person name="Gkorezis P."/>
            <person name="Van Hamme J."/>
        </authorList>
    </citation>
    <scope>NUCLEOTIDE SEQUENCE</scope>
    <source>
        <strain evidence="1">B5</strain>
    </source>
</reference>
<organism evidence="1">
    <name type="scientific">Chryseobacterium sp. B5</name>
    <dbReference type="NCBI Taxonomy" id="2050562"/>
    <lineage>
        <taxon>Bacteria</taxon>
        <taxon>Pseudomonadati</taxon>
        <taxon>Bacteroidota</taxon>
        <taxon>Flavobacteriia</taxon>
        <taxon>Flavobacteriales</taxon>
        <taxon>Weeksellaceae</taxon>
        <taxon>Chryseobacterium group</taxon>
        <taxon>Chryseobacterium</taxon>
    </lineage>
</organism>
<dbReference type="Gene3D" id="3.40.50.300">
    <property type="entry name" value="P-loop containing nucleotide triphosphate hydrolases"/>
    <property type="match status" value="1"/>
</dbReference>
<dbReference type="InterPro" id="IPR027417">
    <property type="entry name" value="P-loop_NTPase"/>
</dbReference>
<evidence type="ECO:0000313" key="1">
    <source>
        <dbReference type="EMBL" id="PII36774.1"/>
    </source>
</evidence>
<gene>
    <name evidence="1" type="ORF">CTI11_04835</name>
</gene>
<sequence>MAGMLPAWRLAFADALYAEAAEAWGVSEDDLKRRDTKERPSYLMSIDFCKDPGFWEFKAGQDMHAARSPRQILQWWGDYRRAQNPDYFVQKVRDVLEGEGAGLFWVITDCRFQNEAAMIRELGGQIWQVTRPGVSAGATGHVSDTDGSQFNPDRVIANYGSLKTLQLALRDVMREVQ</sequence>
<accession>A0A2G7TA56</accession>
<name>A0A2G7TA56_9FLAO</name>
<protein>
    <submittedName>
        <fullName evidence="1">Uncharacterized protein</fullName>
    </submittedName>
</protein>
<dbReference type="EMBL" id="PEKC01000011">
    <property type="protein sequence ID" value="PII36774.1"/>
    <property type="molecule type" value="Genomic_DNA"/>
</dbReference>
<proteinExistence type="predicted"/>
<comment type="caution">
    <text evidence="1">The sequence shown here is derived from an EMBL/GenBank/DDBJ whole genome shotgun (WGS) entry which is preliminary data.</text>
</comment>
<dbReference type="AlphaFoldDB" id="A0A2G7TA56"/>